<evidence type="ECO:0000313" key="1">
    <source>
        <dbReference type="EMBL" id="MFC3681371.1"/>
    </source>
</evidence>
<dbReference type="Proteomes" id="UP001595722">
    <property type="component" value="Unassembled WGS sequence"/>
</dbReference>
<dbReference type="RefSeq" id="WP_376867739.1">
    <property type="nucleotide sequence ID" value="NZ_JBHRYB010000014.1"/>
</dbReference>
<reference evidence="2" key="1">
    <citation type="journal article" date="2019" name="Int. J. Syst. Evol. Microbiol.">
        <title>The Global Catalogue of Microorganisms (GCM) 10K type strain sequencing project: providing services to taxonomists for standard genome sequencing and annotation.</title>
        <authorList>
            <consortium name="The Broad Institute Genomics Platform"/>
            <consortium name="The Broad Institute Genome Sequencing Center for Infectious Disease"/>
            <person name="Wu L."/>
            <person name="Ma J."/>
        </authorList>
    </citation>
    <scope>NUCLEOTIDE SEQUENCE [LARGE SCALE GENOMIC DNA]</scope>
    <source>
        <strain evidence="2">KCTC 42424</strain>
    </source>
</reference>
<organism evidence="1 2">
    <name type="scientific">Bacterioplanoides pacificum</name>
    <dbReference type="NCBI Taxonomy" id="1171596"/>
    <lineage>
        <taxon>Bacteria</taxon>
        <taxon>Pseudomonadati</taxon>
        <taxon>Pseudomonadota</taxon>
        <taxon>Gammaproteobacteria</taxon>
        <taxon>Oceanospirillales</taxon>
        <taxon>Oceanospirillaceae</taxon>
        <taxon>Bacterioplanoides</taxon>
    </lineage>
</organism>
<proteinExistence type="predicted"/>
<accession>A0ABV7VV20</accession>
<dbReference type="Pfam" id="PF11185">
    <property type="entry name" value="DUF2971"/>
    <property type="match status" value="1"/>
</dbReference>
<gene>
    <name evidence="1" type="ORF">ACFOMG_14800</name>
</gene>
<keyword evidence="2" id="KW-1185">Reference proteome</keyword>
<comment type="caution">
    <text evidence="1">The sequence shown here is derived from an EMBL/GenBank/DDBJ whole genome shotgun (WGS) entry which is preliminary data.</text>
</comment>
<evidence type="ECO:0000313" key="2">
    <source>
        <dbReference type="Proteomes" id="UP001595722"/>
    </source>
</evidence>
<dbReference type="EMBL" id="JBHRYB010000014">
    <property type="protein sequence ID" value="MFC3681371.1"/>
    <property type="molecule type" value="Genomic_DNA"/>
</dbReference>
<dbReference type="InterPro" id="IPR021352">
    <property type="entry name" value="DUF2971"/>
</dbReference>
<sequence length="243" mass="28625">MSDTPILFKYMPYRKESFENFFLRCTPRSALNDPFELRPSNEYMFDHTLDIHAQLEMTPETDVSKELFDFNRSFLKRAFKKIGIVSFTETSDNLLMWSHYAGNHRGIVVAFDTSHNFFKEDGSKSRQLGRVHYRKDRMKALPQRLKSSFHMADSTRIYFEKSDEWIYEKEHRLLSDLYAVDATLCTSDYYDTKLHYKYPDYEPTPVTDNLVSIGDIKNGNPPTPIYPQCSVADRHSQLRILIN</sequence>
<name>A0ABV7VV20_9GAMM</name>
<protein>
    <submittedName>
        <fullName evidence="1">DUF2971 domain-containing protein</fullName>
    </submittedName>
</protein>